<dbReference type="SUPFAM" id="SSF46785">
    <property type="entry name" value="Winged helix' DNA-binding domain"/>
    <property type="match status" value="1"/>
</dbReference>
<dbReference type="InterPro" id="IPR036390">
    <property type="entry name" value="WH_DNA-bd_sf"/>
</dbReference>
<organism evidence="3 4">
    <name type="scientific">Lactiplantibacillus plajomi</name>
    <dbReference type="NCBI Taxonomy" id="1457217"/>
    <lineage>
        <taxon>Bacteria</taxon>
        <taxon>Bacillati</taxon>
        <taxon>Bacillota</taxon>
        <taxon>Bacilli</taxon>
        <taxon>Lactobacillales</taxon>
        <taxon>Lactobacillaceae</taxon>
        <taxon>Lactiplantibacillus</taxon>
    </lineage>
</organism>
<dbReference type="EMBL" id="JBHLUK010000010">
    <property type="protein sequence ID" value="MFC0423003.1"/>
    <property type="molecule type" value="Genomic_DNA"/>
</dbReference>
<evidence type="ECO:0000259" key="2">
    <source>
        <dbReference type="Pfam" id="PF21906"/>
    </source>
</evidence>
<dbReference type="CDD" id="cd18873">
    <property type="entry name" value="NUDIX_NadM_like"/>
    <property type="match status" value="1"/>
</dbReference>
<evidence type="ECO:0000259" key="1">
    <source>
        <dbReference type="Pfam" id="PF00293"/>
    </source>
</evidence>
<protein>
    <submittedName>
        <fullName evidence="3">NUDIX domain-containing protein</fullName>
    </submittedName>
</protein>
<gene>
    <name evidence="3" type="ORF">ACFFGS_02310</name>
</gene>
<dbReference type="Pfam" id="PF21906">
    <property type="entry name" value="WHD_NrtR"/>
    <property type="match status" value="1"/>
</dbReference>
<reference evidence="3 4" key="1">
    <citation type="submission" date="2024-09" db="EMBL/GenBank/DDBJ databases">
        <authorList>
            <person name="Sun Q."/>
            <person name="Mori K."/>
        </authorList>
    </citation>
    <scope>NUCLEOTIDE SEQUENCE [LARGE SCALE GENOMIC DNA]</scope>
    <source>
        <strain evidence="3 4">TBRC 4575</strain>
    </source>
</reference>
<dbReference type="Proteomes" id="UP001589855">
    <property type="component" value="Unassembled WGS sequence"/>
</dbReference>
<evidence type="ECO:0000313" key="4">
    <source>
        <dbReference type="Proteomes" id="UP001589855"/>
    </source>
</evidence>
<dbReference type="PANTHER" id="PTHR43736">
    <property type="entry name" value="ADP-RIBOSE PYROPHOSPHATASE"/>
    <property type="match status" value="1"/>
</dbReference>
<comment type="caution">
    <text evidence="3">The sequence shown here is derived from an EMBL/GenBank/DDBJ whole genome shotgun (WGS) entry which is preliminary data.</text>
</comment>
<dbReference type="Gene3D" id="1.10.10.10">
    <property type="entry name" value="Winged helix-like DNA-binding domain superfamily/Winged helix DNA-binding domain"/>
    <property type="match status" value="1"/>
</dbReference>
<dbReference type="InterPro" id="IPR054105">
    <property type="entry name" value="WHD_NrtR"/>
</dbReference>
<dbReference type="Gene3D" id="3.90.79.10">
    <property type="entry name" value="Nucleoside Triphosphate Pyrophosphohydrolase"/>
    <property type="match status" value="1"/>
</dbReference>
<accession>A0ABV6K4M5</accession>
<feature type="domain" description="Nudix hydrolase" evidence="1">
    <location>
        <begin position="18"/>
        <end position="123"/>
    </location>
</feature>
<keyword evidence="4" id="KW-1185">Reference proteome</keyword>
<proteinExistence type="predicted"/>
<dbReference type="InterPro" id="IPR036388">
    <property type="entry name" value="WH-like_DNA-bd_sf"/>
</dbReference>
<dbReference type="RefSeq" id="WP_137644753.1">
    <property type="nucleotide sequence ID" value="NZ_BAABRM010000029.1"/>
</dbReference>
<sequence>MAEIISRPRVSITNVIFSFDQTTKQLVLLLLQRTTAPDAGSWGLPTTWLRADESAEDAAIRLVREKIGVHLAATQVEQLGTFTNVSRVAGERTLALTYMVYLPGMPTLTPGYGAKAAAWFAVQPRVHRDDLATPSRIFQGINDDLTATNFYAHRAGELTADHGLIIRTALKRVRNRLDYAPTILNVLGATFTLKQAREVYAILWRVPVTKIDNSNFRKTHGQLFQEVGEVRPGGSGRPAKLYRLS</sequence>
<dbReference type="PANTHER" id="PTHR43736:SF4">
    <property type="entry name" value="SLR1690 PROTEIN"/>
    <property type="match status" value="1"/>
</dbReference>
<feature type="domain" description="NrtR DNA-binding winged helix" evidence="2">
    <location>
        <begin position="184"/>
        <end position="244"/>
    </location>
</feature>
<dbReference type="SUPFAM" id="SSF55811">
    <property type="entry name" value="Nudix"/>
    <property type="match status" value="1"/>
</dbReference>
<name>A0ABV6K4M5_9LACO</name>
<dbReference type="InterPro" id="IPR015797">
    <property type="entry name" value="NUDIX_hydrolase-like_dom_sf"/>
</dbReference>
<dbReference type="Pfam" id="PF00293">
    <property type="entry name" value="NUDIX"/>
    <property type="match status" value="1"/>
</dbReference>
<evidence type="ECO:0000313" key="3">
    <source>
        <dbReference type="EMBL" id="MFC0423003.1"/>
    </source>
</evidence>
<dbReference type="InterPro" id="IPR000086">
    <property type="entry name" value="NUDIX_hydrolase_dom"/>
</dbReference>